<dbReference type="PROSITE" id="PS00072">
    <property type="entry name" value="ACYL_COA_DH_1"/>
    <property type="match status" value="1"/>
</dbReference>
<keyword evidence="4 6" id="KW-0274">FAD</keyword>
<dbReference type="InterPro" id="IPR009075">
    <property type="entry name" value="AcylCo_DH/oxidase_C"/>
</dbReference>
<dbReference type="RefSeq" id="WP_102245361.1">
    <property type="nucleotide sequence ID" value="NZ_CP025704.1"/>
</dbReference>
<dbReference type="OrthoDB" id="9770681at2"/>
<keyword evidence="8" id="KW-1185">Reference proteome</keyword>
<dbReference type="Gene3D" id="1.20.140.10">
    <property type="entry name" value="Butyryl-CoA Dehydrogenase, subunit A, domain 3"/>
    <property type="match status" value="1"/>
</dbReference>
<dbReference type="Gene3D" id="1.10.540.10">
    <property type="entry name" value="Acyl-CoA dehydrogenase/oxidase, N-terminal domain"/>
    <property type="match status" value="1"/>
</dbReference>
<dbReference type="PANTHER" id="PTHR43884:SF12">
    <property type="entry name" value="ISOVALERYL-COA DEHYDROGENASE, MITOCHONDRIAL-RELATED"/>
    <property type="match status" value="1"/>
</dbReference>
<dbReference type="Pfam" id="PF00441">
    <property type="entry name" value="Acyl-CoA_dh_1"/>
    <property type="match status" value="1"/>
</dbReference>
<dbReference type="InterPro" id="IPR046373">
    <property type="entry name" value="Acyl-CoA_Oxase/DH_mid-dom_sf"/>
</dbReference>
<evidence type="ECO:0000313" key="7">
    <source>
        <dbReference type="EMBL" id="AUO00074.1"/>
    </source>
</evidence>
<dbReference type="PANTHER" id="PTHR43884">
    <property type="entry name" value="ACYL-COA DEHYDROGENASE"/>
    <property type="match status" value="1"/>
</dbReference>
<dbReference type="InterPro" id="IPR009100">
    <property type="entry name" value="AcylCoA_DH/oxidase_NM_dom_sf"/>
</dbReference>
<dbReference type="InterPro" id="IPR006091">
    <property type="entry name" value="Acyl-CoA_Oxase/DH_mid-dom"/>
</dbReference>
<evidence type="ECO:0000256" key="4">
    <source>
        <dbReference type="ARBA" id="ARBA00022827"/>
    </source>
</evidence>
<dbReference type="SUPFAM" id="SSF47203">
    <property type="entry name" value="Acyl-CoA dehydrogenase C-terminal domain-like"/>
    <property type="match status" value="1"/>
</dbReference>
<evidence type="ECO:0000313" key="8">
    <source>
        <dbReference type="Proteomes" id="UP000235584"/>
    </source>
</evidence>
<dbReference type="Pfam" id="PF02770">
    <property type="entry name" value="Acyl-CoA_dh_M"/>
    <property type="match status" value="1"/>
</dbReference>
<dbReference type="SUPFAM" id="SSF56645">
    <property type="entry name" value="Acyl-CoA dehydrogenase NM domain-like"/>
    <property type="match status" value="1"/>
</dbReference>
<dbReference type="FunFam" id="2.40.110.10:FF:000001">
    <property type="entry name" value="Acyl-CoA dehydrogenase, mitochondrial"/>
    <property type="match status" value="1"/>
</dbReference>
<sequence>MDFNLTNDQLEIKDLAMKFAKNEMMPKASEFDEKATMPLDILRKAWELGLVNTCIPAEYGGNGFTAIDSMIITEALAYGCMGMNTSIMANDLALLPIVIGGNDEQKKRFLTPFTQDYKIAAFCLTEPGNGSDAGGIKTLIKEDGDDVVINGNKMWITNAGYADLFVLYGTTDPALKHKGITAVVIEKGTPGIEVGKKEDKMGHRCSDTRAVTFNNVRVPKKNILGGLNQGWKIAMKTLDHSRPMVASSAVGGAQCAFDHAVKYAKERVQFNVPIANHQAIQFMIADMAMKIEASRLLVHKAAWLLDNNLPNTQLASYSKAFAADSCMQIATDAVQIYGGYGYSKEYPVEKIMRDAKLIQLYEGTSQIQRLVIAKEIFTR</sequence>
<dbReference type="FunFam" id="1.20.140.10:FF:000011">
    <property type="entry name" value="Medium-chain specific acyl-CoA dehydrogenase, mitochondrial"/>
    <property type="match status" value="1"/>
</dbReference>
<accession>A0A2K9NX24</accession>
<reference evidence="7 8" key="1">
    <citation type="submission" date="2018-01" db="EMBL/GenBank/DDBJ databases">
        <title>Complete genome sequence of Bacteriovorax stolpii DSM12778.</title>
        <authorList>
            <person name="Tang B."/>
            <person name="Chang J."/>
        </authorList>
    </citation>
    <scope>NUCLEOTIDE SEQUENCE [LARGE SCALE GENOMIC DNA]</scope>
    <source>
        <strain evidence="7 8">DSM 12778</strain>
    </source>
</reference>
<keyword evidence="5 6" id="KW-0560">Oxidoreductase</keyword>
<gene>
    <name evidence="7" type="ORF">C0V70_18575</name>
</gene>
<protein>
    <submittedName>
        <fullName evidence="7">Acyl-CoA dehydrogenase</fullName>
    </submittedName>
</protein>
<dbReference type="Proteomes" id="UP000235584">
    <property type="component" value="Chromosome"/>
</dbReference>
<evidence type="ECO:0000256" key="6">
    <source>
        <dbReference type="RuleBase" id="RU362125"/>
    </source>
</evidence>
<name>A0A2K9NX24_BACTC</name>
<dbReference type="InterPro" id="IPR013786">
    <property type="entry name" value="AcylCoA_DH/ox_N"/>
</dbReference>
<dbReference type="KEGG" id="bsto:C0V70_18575"/>
<proteinExistence type="inferred from homology"/>
<dbReference type="InterPro" id="IPR036250">
    <property type="entry name" value="AcylCo_DH-like_C"/>
</dbReference>
<dbReference type="GO" id="GO:0003995">
    <property type="term" value="F:acyl-CoA dehydrogenase activity"/>
    <property type="evidence" value="ECO:0007669"/>
    <property type="project" value="InterPro"/>
</dbReference>
<evidence type="ECO:0000256" key="1">
    <source>
        <dbReference type="ARBA" id="ARBA00001974"/>
    </source>
</evidence>
<dbReference type="Pfam" id="PF02771">
    <property type="entry name" value="Acyl-CoA_dh_N"/>
    <property type="match status" value="1"/>
</dbReference>
<evidence type="ECO:0000256" key="5">
    <source>
        <dbReference type="ARBA" id="ARBA00023002"/>
    </source>
</evidence>
<dbReference type="PIRSF" id="PIRSF016578">
    <property type="entry name" value="HsaA"/>
    <property type="match status" value="1"/>
</dbReference>
<dbReference type="PROSITE" id="PS00073">
    <property type="entry name" value="ACYL_COA_DH_2"/>
    <property type="match status" value="1"/>
</dbReference>
<evidence type="ECO:0000256" key="2">
    <source>
        <dbReference type="ARBA" id="ARBA00009347"/>
    </source>
</evidence>
<evidence type="ECO:0000256" key="3">
    <source>
        <dbReference type="ARBA" id="ARBA00022630"/>
    </source>
</evidence>
<dbReference type="InterPro" id="IPR037069">
    <property type="entry name" value="AcylCoA_DH/ox_N_sf"/>
</dbReference>
<dbReference type="AlphaFoldDB" id="A0A2K9NX24"/>
<dbReference type="EMBL" id="CP025704">
    <property type="protein sequence ID" value="AUO00074.1"/>
    <property type="molecule type" value="Genomic_DNA"/>
</dbReference>
<dbReference type="GO" id="GO:0050660">
    <property type="term" value="F:flavin adenine dinucleotide binding"/>
    <property type="evidence" value="ECO:0007669"/>
    <property type="project" value="InterPro"/>
</dbReference>
<dbReference type="Gene3D" id="2.40.110.10">
    <property type="entry name" value="Butyryl-CoA Dehydrogenase, subunit A, domain 2"/>
    <property type="match status" value="1"/>
</dbReference>
<dbReference type="InterPro" id="IPR006089">
    <property type="entry name" value="Acyl-CoA_DH_CS"/>
</dbReference>
<organism evidence="7 8">
    <name type="scientific">Bacteriovorax stolpii</name>
    <name type="common">Bdellovibrio stolpii</name>
    <dbReference type="NCBI Taxonomy" id="960"/>
    <lineage>
        <taxon>Bacteria</taxon>
        <taxon>Pseudomonadati</taxon>
        <taxon>Bdellovibrionota</taxon>
        <taxon>Bacteriovoracia</taxon>
        <taxon>Bacteriovoracales</taxon>
        <taxon>Bacteriovoracaceae</taxon>
        <taxon>Bacteriovorax</taxon>
    </lineage>
</organism>
<keyword evidence="3 6" id="KW-0285">Flavoprotein</keyword>
<comment type="cofactor">
    <cofactor evidence="1 6">
        <name>FAD</name>
        <dbReference type="ChEBI" id="CHEBI:57692"/>
    </cofactor>
</comment>
<comment type="similarity">
    <text evidence="2 6">Belongs to the acyl-CoA dehydrogenase family.</text>
</comment>